<keyword evidence="2" id="KW-1003">Cell membrane</keyword>
<keyword evidence="6" id="KW-0449">Lipoprotein</keyword>
<evidence type="ECO:0000256" key="4">
    <source>
        <dbReference type="ARBA" id="ARBA00023136"/>
    </source>
</evidence>
<evidence type="ECO:0000313" key="8">
    <source>
        <dbReference type="EMBL" id="RCK38003.1"/>
    </source>
</evidence>
<comment type="caution">
    <text evidence="8">The sequence shown here is derived from an EMBL/GenBank/DDBJ whole genome shotgun (WGS) entry which is preliminary data.</text>
</comment>
<dbReference type="Pfam" id="PF08085">
    <property type="entry name" value="Entericidin"/>
    <property type="match status" value="1"/>
</dbReference>
<dbReference type="OrthoDB" id="7363288at2"/>
<evidence type="ECO:0000256" key="5">
    <source>
        <dbReference type="ARBA" id="ARBA00023139"/>
    </source>
</evidence>
<sequence length="47" mass="5065">MVTMTKRLLAAAMVLGFGMALSACETAEGFGRDMEKLGQQIQESVNE</sequence>
<evidence type="ECO:0000256" key="3">
    <source>
        <dbReference type="ARBA" id="ARBA00022729"/>
    </source>
</evidence>
<evidence type="ECO:0000256" key="7">
    <source>
        <dbReference type="SAM" id="SignalP"/>
    </source>
</evidence>
<evidence type="ECO:0000256" key="6">
    <source>
        <dbReference type="ARBA" id="ARBA00023288"/>
    </source>
</evidence>
<keyword evidence="4" id="KW-0472">Membrane</keyword>
<organism evidence="8 9">
    <name type="scientific">Thalassospira profundimaris</name>
    <dbReference type="NCBI Taxonomy" id="502049"/>
    <lineage>
        <taxon>Bacteria</taxon>
        <taxon>Pseudomonadati</taxon>
        <taxon>Pseudomonadota</taxon>
        <taxon>Alphaproteobacteria</taxon>
        <taxon>Rhodospirillales</taxon>
        <taxon>Thalassospiraceae</taxon>
        <taxon>Thalassospira</taxon>
    </lineage>
</organism>
<feature type="chain" id="PRO_5017018648" evidence="7">
    <location>
        <begin position="24"/>
        <end position="47"/>
    </location>
</feature>
<reference evidence="8 9" key="1">
    <citation type="submission" date="2014-07" db="EMBL/GenBank/DDBJ databases">
        <title>Draft genome sequence of Thalassospira profundimaris 35.</title>
        <authorList>
            <person name="Lai Q."/>
            <person name="Shao Z."/>
        </authorList>
    </citation>
    <scope>NUCLEOTIDE SEQUENCE [LARGE SCALE GENOMIC DNA]</scope>
    <source>
        <strain evidence="8 9">35</strain>
    </source>
</reference>
<dbReference type="Proteomes" id="UP000253226">
    <property type="component" value="Unassembled WGS sequence"/>
</dbReference>
<evidence type="ECO:0000256" key="1">
    <source>
        <dbReference type="ARBA" id="ARBA00010296"/>
    </source>
</evidence>
<dbReference type="AlphaFoldDB" id="A0A367W9A4"/>
<keyword evidence="3 7" id="KW-0732">Signal</keyword>
<dbReference type="PROSITE" id="PS51257">
    <property type="entry name" value="PROKAR_LIPOPROTEIN"/>
    <property type="match status" value="1"/>
</dbReference>
<evidence type="ECO:0000256" key="2">
    <source>
        <dbReference type="ARBA" id="ARBA00022475"/>
    </source>
</evidence>
<evidence type="ECO:0000313" key="9">
    <source>
        <dbReference type="Proteomes" id="UP000253226"/>
    </source>
</evidence>
<gene>
    <name evidence="8" type="ORF">TH19_08340</name>
</gene>
<feature type="signal peptide" evidence="7">
    <location>
        <begin position="1"/>
        <end position="23"/>
    </location>
</feature>
<dbReference type="EMBL" id="JPWF01000004">
    <property type="protein sequence ID" value="RCK38003.1"/>
    <property type="molecule type" value="Genomic_DNA"/>
</dbReference>
<keyword evidence="5" id="KW-0564">Palmitate</keyword>
<comment type="similarity">
    <text evidence="1">Belongs to the EcnA/EcnB lipoprotein family.</text>
</comment>
<protein>
    <submittedName>
        <fullName evidence="8">Entericidin</fullName>
    </submittedName>
</protein>
<name>A0A367W9A4_9PROT</name>
<dbReference type="InterPro" id="IPR012556">
    <property type="entry name" value="Entericidin"/>
</dbReference>
<accession>A0A367W9A4</accession>
<proteinExistence type="inferred from homology"/>